<reference evidence="1" key="1">
    <citation type="submission" date="2020-10" db="EMBL/GenBank/DDBJ databases">
        <authorList>
            <person name="Gilroy R."/>
        </authorList>
    </citation>
    <scope>NUCLEOTIDE SEQUENCE</scope>
    <source>
        <strain evidence="1">CHK121-14286</strain>
    </source>
</reference>
<reference evidence="1" key="2">
    <citation type="journal article" date="2021" name="PeerJ">
        <title>Extensive microbial diversity within the chicken gut microbiome revealed by metagenomics and culture.</title>
        <authorList>
            <person name="Gilroy R."/>
            <person name="Ravi A."/>
            <person name="Getino M."/>
            <person name="Pursley I."/>
            <person name="Horton D.L."/>
            <person name="Alikhan N.F."/>
            <person name="Baker D."/>
            <person name="Gharbi K."/>
            <person name="Hall N."/>
            <person name="Watson M."/>
            <person name="Adriaenssens E.M."/>
            <person name="Foster-Nyarko E."/>
            <person name="Jarju S."/>
            <person name="Secka A."/>
            <person name="Antonio M."/>
            <person name="Oren A."/>
            <person name="Chaudhuri R.R."/>
            <person name="La Ragione R."/>
            <person name="Hildebrand F."/>
            <person name="Pallen M.J."/>
        </authorList>
    </citation>
    <scope>NUCLEOTIDE SEQUENCE</scope>
    <source>
        <strain evidence="1">CHK121-14286</strain>
    </source>
</reference>
<dbReference type="SUPFAM" id="SSF53163">
    <property type="entry name" value="HybD-like"/>
    <property type="match status" value="1"/>
</dbReference>
<keyword evidence="1" id="KW-0378">Hydrolase</keyword>
<comment type="caution">
    <text evidence="1">The sequence shown here is derived from an EMBL/GenBank/DDBJ whole genome shotgun (WGS) entry which is preliminary data.</text>
</comment>
<dbReference type="GO" id="GO:0008233">
    <property type="term" value="F:peptidase activity"/>
    <property type="evidence" value="ECO:0007669"/>
    <property type="project" value="UniProtKB-KW"/>
</dbReference>
<organism evidence="1 2">
    <name type="scientific">Candidatus Fimimonas gallinarum</name>
    <dbReference type="NCBI Taxonomy" id="2840821"/>
    <lineage>
        <taxon>Bacteria</taxon>
        <taxon>Pseudomonadati</taxon>
        <taxon>Myxococcota</taxon>
        <taxon>Myxococcia</taxon>
        <taxon>Myxococcales</taxon>
        <taxon>Cystobacterineae</taxon>
        <taxon>Myxococcaceae</taxon>
        <taxon>Myxococcaceae incertae sedis</taxon>
        <taxon>Candidatus Fimimonas</taxon>
    </lineage>
</organism>
<dbReference type="Pfam" id="PF06866">
    <property type="entry name" value="DUF1256"/>
    <property type="match status" value="1"/>
</dbReference>
<accession>A0A9D1E3X8</accession>
<sequence>MKEMSIYDPKGEENLAKELQERVKNPVFVCIGTEKVFADSLGPRVGSLLNAQMSKPYFVYGLCNQNITAENLVYCHDFIKKMHPQSQLVVVDAAVGTTEQIGKIQISQGGIVPGAATNKNLPSIGDISIVGIVAERGMADFYTLNTSKEKLVNQVAQFIANSIMRANIC</sequence>
<dbReference type="AlphaFoldDB" id="A0A9D1E3X8"/>
<name>A0A9D1E3X8_9BACT</name>
<proteinExistence type="predicted"/>
<dbReference type="GO" id="GO:0006508">
    <property type="term" value="P:proteolysis"/>
    <property type="evidence" value="ECO:0007669"/>
    <property type="project" value="UniProtKB-KW"/>
</dbReference>
<dbReference type="InterPro" id="IPR009665">
    <property type="entry name" value="YyaC"/>
</dbReference>
<dbReference type="NCBIfam" id="TIGR02841">
    <property type="entry name" value="spore_YyaC"/>
    <property type="match status" value="1"/>
</dbReference>
<evidence type="ECO:0000313" key="1">
    <source>
        <dbReference type="EMBL" id="HIR65657.1"/>
    </source>
</evidence>
<keyword evidence="1" id="KW-0645">Protease</keyword>
<dbReference type="Proteomes" id="UP000824200">
    <property type="component" value="Unassembled WGS sequence"/>
</dbReference>
<evidence type="ECO:0000313" key="2">
    <source>
        <dbReference type="Proteomes" id="UP000824200"/>
    </source>
</evidence>
<protein>
    <submittedName>
        <fullName evidence="1">Spore protease YyaC</fullName>
    </submittedName>
</protein>
<gene>
    <name evidence="1" type="primary">yyaC</name>
    <name evidence="1" type="ORF">IAC95_02050</name>
</gene>
<dbReference type="EMBL" id="DVHL01000016">
    <property type="protein sequence ID" value="HIR65657.1"/>
    <property type="molecule type" value="Genomic_DNA"/>
</dbReference>
<dbReference type="InterPro" id="IPR023430">
    <property type="entry name" value="Pept_HybD-like_dom_sf"/>
</dbReference>